<evidence type="ECO:0000256" key="1">
    <source>
        <dbReference type="ARBA" id="ARBA00007274"/>
    </source>
</evidence>
<gene>
    <name evidence="3" type="ORF">RI844_07210</name>
</gene>
<dbReference type="Gene3D" id="3.40.50.20">
    <property type="match status" value="1"/>
</dbReference>
<dbReference type="InterPro" id="IPR011004">
    <property type="entry name" value="Trimer_LpxA-like_sf"/>
</dbReference>
<evidence type="ECO:0000259" key="2">
    <source>
        <dbReference type="Pfam" id="PF17836"/>
    </source>
</evidence>
<dbReference type="EMBL" id="CP136600">
    <property type="protein sequence ID" value="WOH39002.1"/>
    <property type="molecule type" value="Genomic_DNA"/>
</dbReference>
<dbReference type="Gene3D" id="2.160.10.10">
    <property type="entry name" value="Hexapeptide repeat proteins"/>
    <property type="match status" value="1"/>
</dbReference>
<dbReference type="Proteomes" id="UP001301442">
    <property type="component" value="Chromosome"/>
</dbReference>
<dbReference type="PANTHER" id="PTHR43300:SF7">
    <property type="entry name" value="UDP-N-ACETYLBACILLOSAMINE N-ACETYLTRANSFERASE"/>
    <property type="match status" value="1"/>
</dbReference>
<reference evidence="3 4" key="1">
    <citation type="submission" date="2023-09" db="EMBL/GenBank/DDBJ databases">
        <authorList>
            <person name="Qi X."/>
        </authorList>
    </citation>
    <scope>NUCLEOTIDE SEQUENCE [LARGE SCALE GENOMIC DNA]</scope>
    <source>
        <strain evidence="3 4">S1-1</strain>
    </source>
</reference>
<sequence length="211" mass="22667">MPLQPKTLAILGIEDHGKVAAEIAQQNGYEVYFFDDKFPSITKNGHWDVVGNEQDLIDHGQSYDEIFIALSHNKLRKVKLTQFKNLNFTIATLISKDAIVSDFTEIGLGAMIVANACINYGTAIGEGTIINTGSNIDHGCTIGSYVHISPGVNMAAEISVGEYSWIGIGSNLIHQINIGHTVIAGAGAVILNDVPAEVTVVGCPAHIVRRR</sequence>
<evidence type="ECO:0000313" key="4">
    <source>
        <dbReference type="Proteomes" id="UP001301442"/>
    </source>
</evidence>
<dbReference type="PANTHER" id="PTHR43300">
    <property type="entry name" value="ACETYLTRANSFERASE"/>
    <property type="match status" value="1"/>
</dbReference>
<dbReference type="CDD" id="cd03360">
    <property type="entry name" value="LbH_AT_putative"/>
    <property type="match status" value="1"/>
</dbReference>
<dbReference type="SUPFAM" id="SSF51161">
    <property type="entry name" value="Trimeric LpxA-like enzymes"/>
    <property type="match status" value="1"/>
</dbReference>
<accession>A0ABZ0GSR1</accession>
<comment type="similarity">
    <text evidence="1">Belongs to the transferase hexapeptide repeat family.</text>
</comment>
<dbReference type="NCBIfam" id="TIGR03570">
    <property type="entry name" value="NeuD_NnaD"/>
    <property type="match status" value="1"/>
</dbReference>
<proteinExistence type="inferred from homology"/>
<dbReference type="InterPro" id="IPR041561">
    <property type="entry name" value="PglD_N"/>
</dbReference>
<keyword evidence="4" id="KW-1185">Reference proteome</keyword>
<evidence type="ECO:0000313" key="3">
    <source>
        <dbReference type="EMBL" id="WOH39002.1"/>
    </source>
</evidence>
<name>A0ABZ0GSR1_9GAMM</name>
<organism evidence="3 4">
    <name type="scientific">Thalassotalea fonticola</name>
    <dbReference type="NCBI Taxonomy" id="3065649"/>
    <lineage>
        <taxon>Bacteria</taxon>
        <taxon>Pseudomonadati</taxon>
        <taxon>Pseudomonadota</taxon>
        <taxon>Gammaproteobacteria</taxon>
        <taxon>Alteromonadales</taxon>
        <taxon>Colwelliaceae</taxon>
        <taxon>Thalassotalea</taxon>
    </lineage>
</organism>
<dbReference type="InterPro" id="IPR020019">
    <property type="entry name" value="AcTrfase_PglD-like"/>
</dbReference>
<dbReference type="Pfam" id="PF17836">
    <property type="entry name" value="PglD_N"/>
    <property type="match status" value="1"/>
</dbReference>
<dbReference type="InterPro" id="IPR050179">
    <property type="entry name" value="Trans_hexapeptide_repeat"/>
</dbReference>
<feature type="domain" description="PglD N-terminal" evidence="2">
    <location>
        <begin position="8"/>
        <end position="78"/>
    </location>
</feature>
<dbReference type="RefSeq" id="WP_348397768.1">
    <property type="nucleotide sequence ID" value="NZ_CP136600.1"/>
</dbReference>
<protein>
    <submittedName>
        <fullName evidence="3">Acetyltransferase</fullName>
    </submittedName>
</protein>